<proteinExistence type="predicted"/>
<evidence type="ECO:0000313" key="3">
    <source>
        <dbReference type="Proteomes" id="UP001433268"/>
    </source>
</evidence>
<reference evidence="2 3" key="1">
    <citation type="submission" date="2023-01" db="EMBL/GenBank/DDBJ databases">
        <title>Analysis of 21 Apiospora genomes using comparative genomics revels a genus with tremendous synthesis potential of carbohydrate active enzymes and secondary metabolites.</title>
        <authorList>
            <person name="Sorensen T."/>
        </authorList>
    </citation>
    <scope>NUCLEOTIDE SEQUENCE [LARGE SCALE GENOMIC DNA]</scope>
    <source>
        <strain evidence="2 3">CBS 114990</strain>
    </source>
</reference>
<feature type="compositionally biased region" description="Basic and acidic residues" evidence="1">
    <location>
        <begin position="202"/>
        <end position="216"/>
    </location>
</feature>
<comment type="caution">
    <text evidence="2">The sequence shown here is derived from an EMBL/GenBank/DDBJ whole genome shotgun (WGS) entry which is preliminary data.</text>
</comment>
<dbReference type="EMBL" id="JAQQWN010000003">
    <property type="protein sequence ID" value="KAK8091989.1"/>
    <property type="molecule type" value="Genomic_DNA"/>
</dbReference>
<evidence type="ECO:0000256" key="1">
    <source>
        <dbReference type="SAM" id="MobiDB-lite"/>
    </source>
</evidence>
<organism evidence="2 3">
    <name type="scientific">Apiospora hydei</name>
    <dbReference type="NCBI Taxonomy" id="1337664"/>
    <lineage>
        <taxon>Eukaryota</taxon>
        <taxon>Fungi</taxon>
        <taxon>Dikarya</taxon>
        <taxon>Ascomycota</taxon>
        <taxon>Pezizomycotina</taxon>
        <taxon>Sordariomycetes</taxon>
        <taxon>Xylariomycetidae</taxon>
        <taxon>Amphisphaeriales</taxon>
        <taxon>Apiosporaceae</taxon>
        <taxon>Apiospora</taxon>
    </lineage>
</organism>
<feature type="region of interest" description="Disordered" evidence="1">
    <location>
        <begin position="8"/>
        <end position="27"/>
    </location>
</feature>
<name>A0ABR1X935_9PEZI</name>
<dbReference type="RefSeq" id="XP_066673961.1">
    <property type="nucleotide sequence ID" value="XM_066806665.1"/>
</dbReference>
<feature type="compositionally biased region" description="Polar residues" evidence="1">
    <location>
        <begin position="134"/>
        <end position="148"/>
    </location>
</feature>
<gene>
    <name evidence="2" type="ORF">PG997_002350</name>
</gene>
<feature type="region of interest" description="Disordered" evidence="1">
    <location>
        <begin position="134"/>
        <end position="172"/>
    </location>
</feature>
<keyword evidence="3" id="KW-1185">Reference proteome</keyword>
<evidence type="ECO:0000313" key="2">
    <source>
        <dbReference type="EMBL" id="KAK8091989.1"/>
    </source>
</evidence>
<dbReference type="Proteomes" id="UP001433268">
    <property type="component" value="Unassembled WGS sequence"/>
</dbReference>
<sequence>MVVIRYEHRRREREESHQGASPVLSPPPPTVLGFAAIGPEFRKKSYDRGLWEQKAWLWSQEVVPEFRVFFFRSKLLLCFFARPGTVPEGKKDWGKKEELKPPAHGSIMGQGPCAKTIHRPDHKIAFSGTNERTNCTNCSPQQQKQQSPILRAAPELAGSPTKTGTGSRLGGRAWWRPADRARLASSACCIASSKQQAGKARANHEGTNEHVGERASRQAQQPSAPVLFLGLAIKPIT</sequence>
<dbReference type="GeneID" id="92039725"/>
<accession>A0ABR1X935</accession>
<feature type="region of interest" description="Disordered" evidence="1">
    <location>
        <begin position="194"/>
        <end position="222"/>
    </location>
</feature>
<protein>
    <submittedName>
        <fullName evidence="2">Uncharacterized protein</fullName>
    </submittedName>
</protein>